<name>Q5BEA5_EMENI</name>
<evidence type="ECO:0000313" key="2">
    <source>
        <dbReference type="Proteomes" id="UP000000560"/>
    </source>
</evidence>
<dbReference type="InParanoid" id="Q5BEA5"/>
<keyword evidence="2" id="KW-1185">Reference proteome</keyword>
<dbReference type="HOGENOM" id="CLU_3260526_0_0_1"/>
<organism evidence="1 2">
    <name type="scientific">Emericella nidulans (strain FGSC A4 / ATCC 38163 / CBS 112.46 / NRRL 194 / M139)</name>
    <name type="common">Aspergillus nidulans</name>
    <dbReference type="NCBI Taxonomy" id="227321"/>
    <lineage>
        <taxon>Eukaryota</taxon>
        <taxon>Fungi</taxon>
        <taxon>Dikarya</taxon>
        <taxon>Ascomycota</taxon>
        <taxon>Pezizomycotina</taxon>
        <taxon>Eurotiomycetes</taxon>
        <taxon>Eurotiomycetidae</taxon>
        <taxon>Eurotiales</taxon>
        <taxon>Aspergillaceae</taxon>
        <taxon>Aspergillus</taxon>
        <taxon>Aspergillus subgen. Nidulantes</taxon>
    </lineage>
</organism>
<dbReference type="AlphaFoldDB" id="Q5BEA5"/>
<accession>C8VTC2</accession>
<dbReference type="RefSeq" id="XP_658729.1">
    <property type="nucleotide sequence ID" value="XM_653637.1"/>
</dbReference>
<accession>Q5BEA5</accession>
<reference evidence="2" key="1">
    <citation type="journal article" date="2005" name="Nature">
        <title>Sequencing of Aspergillus nidulans and comparative analysis with A. fumigatus and A. oryzae.</title>
        <authorList>
            <person name="Galagan J.E."/>
            <person name="Calvo S.E."/>
            <person name="Cuomo C."/>
            <person name="Ma L.J."/>
            <person name="Wortman J.R."/>
            <person name="Batzoglou S."/>
            <person name="Lee S.I."/>
            <person name="Basturkmen M."/>
            <person name="Spevak C.C."/>
            <person name="Clutterbuck J."/>
            <person name="Kapitonov V."/>
            <person name="Jurka J."/>
            <person name="Scazzocchio C."/>
            <person name="Farman M."/>
            <person name="Butler J."/>
            <person name="Purcell S."/>
            <person name="Harris S."/>
            <person name="Braus G.H."/>
            <person name="Draht O."/>
            <person name="Busch S."/>
            <person name="D'Enfert C."/>
            <person name="Bouchier C."/>
            <person name="Goldman G.H."/>
            <person name="Bell-Pedersen D."/>
            <person name="Griffiths-Jones S."/>
            <person name="Doonan J.H."/>
            <person name="Yu J."/>
            <person name="Vienken K."/>
            <person name="Pain A."/>
            <person name="Freitag M."/>
            <person name="Selker E.U."/>
            <person name="Archer D.B."/>
            <person name="Penalva M.A."/>
            <person name="Oakley B.R."/>
            <person name="Momany M."/>
            <person name="Tanaka T."/>
            <person name="Kumagai T."/>
            <person name="Asai K."/>
            <person name="Machida M."/>
            <person name="Nierman W.C."/>
            <person name="Denning D.W."/>
            <person name="Caddick M."/>
            <person name="Hynes M."/>
            <person name="Paoletti M."/>
            <person name="Fischer R."/>
            <person name="Miller B."/>
            <person name="Dyer P."/>
            <person name="Sachs M.S."/>
            <person name="Osmani S.A."/>
            <person name="Birren B.W."/>
        </authorList>
    </citation>
    <scope>NUCLEOTIDE SEQUENCE [LARGE SCALE GENOMIC DNA]</scope>
    <source>
        <strain evidence="2">FGSC A4 / ATCC 38163 / CBS 112.46 / NRRL 194 / M139</strain>
    </source>
</reference>
<gene>
    <name evidence="1" type="ORF">ANIA_01125</name>
</gene>
<dbReference type="EMBL" id="BN001308">
    <property type="protein sequence ID" value="CBF88092.1"/>
    <property type="molecule type" value="Genomic_DNA"/>
</dbReference>
<protein>
    <submittedName>
        <fullName evidence="1">Uncharacterized protein</fullName>
    </submittedName>
</protein>
<evidence type="ECO:0000313" key="1">
    <source>
        <dbReference type="EMBL" id="CBF88092.1"/>
    </source>
</evidence>
<proteinExistence type="predicted"/>
<dbReference type="Proteomes" id="UP000000560">
    <property type="component" value="Chromosome VIII"/>
</dbReference>
<dbReference type="GeneID" id="2876902"/>
<reference evidence="2" key="2">
    <citation type="journal article" date="2009" name="Fungal Genet. Biol.">
        <title>The 2008 update of the Aspergillus nidulans genome annotation: a community effort.</title>
        <authorList>
            <person name="Wortman J.R."/>
            <person name="Gilsenan J.M."/>
            <person name="Joardar V."/>
            <person name="Deegan J."/>
            <person name="Clutterbuck J."/>
            <person name="Andersen M.R."/>
            <person name="Archer D."/>
            <person name="Bencina M."/>
            <person name="Braus G."/>
            <person name="Coutinho P."/>
            <person name="von Dohren H."/>
            <person name="Doonan J."/>
            <person name="Driessen A.J."/>
            <person name="Durek P."/>
            <person name="Espeso E."/>
            <person name="Fekete E."/>
            <person name="Flipphi M."/>
            <person name="Estrada C.G."/>
            <person name="Geysens S."/>
            <person name="Goldman G."/>
            <person name="de Groot P.W."/>
            <person name="Hansen K."/>
            <person name="Harris S.D."/>
            <person name="Heinekamp T."/>
            <person name="Helmstaedt K."/>
            <person name="Henrissat B."/>
            <person name="Hofmann G."/>
            <person name="Homan T."/>
            <person name="Horio T."/>
            <person name="Horiuchi H."/>
            <person name="James S."/>
            <person name="Jones M."/>
            <person name="Karaffa L."/>
            <person name="Karanyi Z."/>
            <person name="Kato M."/>
            <person name="Keller N."/>
            <person name="Kelly D.E."/>
            <person name="Kiel J.A."/>
            <person name="Kim J.M."/>
            <person name="van der Klei I.J."/>
            <person name="Klis F.M."/>
            <person name="Kovalchuk A."/>
            <person name="Krasevec N."/>
            <person name="Kubicek C.P."/>
            <person name="Liu B."/>
            <person name="Maccabe A."/>
            <person name="Meyer V."/>
            <person name="Mirabito P."/>
            <person name="Miskei M."/>
            <person name="Mos M."/>
            <person name="Mullins J."/>
            <person name="Nelson D.R."/>
            <person name="Nielsen J."/>
            <person name="Oakley B.R."/>
            <person name="Osmani S.A."/>
            <person name="Pakula T."/>
            <person name="Paszewski A."/>
            <person name="Paulsen I."/>
            <person name="Pilsyk S."/>
            <person name="Pocsi I."/>
            <person name="Punt P.J."/>
            <person name="Ram A.F."/>
            <person name="Ren Q."/>
            <person name="Robellet X."/>
            <person name="Robson G."/>
            <person name="Seiboth B."/>
            <person name="van Solingen P."/>
            <person name="Specht T."/>
            <person name="Sun J."/>
            <person name="Taheri-Talesh N."/>
            <person name="Takeshita N."/>
            <person name="Ussery D."/>
            <person name="vanKuyk P.A."/>
            <person name="Visser H."/>
            <person name="van de Vondervoort P.J."/>
            <person name="de Vries R.P."/>
            <person name="Walton J."/>
            <person name="Xiang X."/>
            <person name="Xiong Y."/>
            <person name="Zeng A.P."/>
            <person name="Brandt B.W."/>
            <person name="Cornell M.J."/>
            <person name="van den Hondel C.A."/>
            <person name="Visser J."/>
            <person name="Oliver S.G."/>
            <person name="Turner G."/>
        </authorList>
    </citation>
    <scope>GENOME REANNOTATION</scope>
    <source>
        <strain evidence="2">FGSC A4 / ATCC 38163 / CBS 112.46 / NRRL 194 / M139</strain>
    </source>
</reference>
<sequence length="42" mass="4544">MSVIVCSRYISLIPHPSGSPSVALSLVALRVPQKVFGSWLFT</sequence>
<dbReference type="KEGG" id="ani:ANIA_01125"/>